<evidence type="ECO:0000313" key="2">
    <source>
        <dbReference type="Proteomes" id="UP000032735"/>
    </source>
</evidence>
<gene>
    <name evidence="1" type="ORF">XPG1_1976</name>
</gene>
<dbReference type="KEGG" id="xpo:XPG1_1976"/>
<accession>A0A068R3Y7</accession>
<proteinExistence type="predicted"/>
<dbReference type="AlphaFoldDB" id="A0A068R3Y7"/>
<dbReference type="EMBL" id="FO704551">
    <property type="protein sequence ID" value="CDG21631.1"/>
    <property type="molecule type" value="Genomic_DNA"/>
</dbReference>
<keyword evidence="2" id="KW-1185">Reference proteome</keyword>
<dbReference type="RefSeq" id="WP_045958764.1">
    <property type="nucleotide sequence ID" value="NZ_FO704551.1"/>
</dbReference>
<name>A0A068R3Y7_9GAMM</name>
<dbReference type="HOGENOM" id="CLU_2921790_0_0_6"/>
<organism evidence="1 2">
    <name type="scientific">Xenorhabdus poinarii G6</name>
    <dbReference type="NCBI Taxonomy" id="1354304"/>
    <lineage>
        <taxon>Bacteria</taxon>
        <taxon>Pseudomonadati</taxon>
        <taxon>Pseudomonadota</taxon>
        <taxon>Gammaproteobacteria</taxon>
        <taxon>Enterobacterales</taxon>
        <taxon>Morganellaceae</taxon>
        <taxon>Xenorhabdus</taxon>
    </lineage>
</organism>
<protein>
    <submittedName>
        <fullName evidence="1">Uncharacterized protein</fullName>
    </submittedName>
</protein>
<reference evidence="1 2" key="1">
    <citation type="submission" date="2013-07" db="EMBL/GenBank/DDBJ databases">
        <authorList>
            <person name="Genoscope - CEA"/>
        </authorList>
    </citation>
    <scope>NUCLEOTIDE SEQUENCE [LARGE SCALE GENOMIC DNA]</scope>
    <source>
        <strain evidence="1 2">G6</strain>
    </source>
</reference>
<sequence>MIQIWIISTMTVSVWLPQIEVSGIINQLPYLPETAGGVLPKYQRVIDIRFNNVPAKPGLKW</sequence>
<dbReference type="Proteomes" id="UP000032735">
    <property type="component" value="Chromosome"/>
</dbReference>
<evidence type="ECO:0000313" key="1">
    <source>
        <dbReference type="EMBL" id="CDG21631.1"/>
    </source>
</evidence>